<proteinExistence type="predicted"/>
<evidence type="ECO:0000256" key="1">
    <source>
        <dbReference type="SAM" id="MobiDB-lite"/>
    </source>
</evidence>
<name>A0A232EPE0_9HYME</name>
<dbReference type="AlphaFoldDB" id="A0A232EPE0"/>
<feature type="region of interest" description="Disordered" evidence="1">
    <location>
        <begin position="82"/>
        <end position="114"/>
    </location>
</feature>
<evidence type="ECO:0008006" key="4">
    <source>
        <dbReference type="Google" id="ProtNLM"/>
    </source>
</evidence>
<protein>
    <recommendedName>
        <fullName evidence="4">CCHC-type domain-containing protein</fullName>
    </recommendedName>
</protein>
<dbReference type="Proteomes" id="UP000215335">
    <property type="component" value="Unassembled WGS sequence"/>
</dbReference>
<feature type="compositionally biased region" description="Basic and acidic residues" evidence="1">
    <location>
        <begin position="29"/>
        <end position="39"/>
    </location>
</feature>
<comment type="caution">
    <text evidence="2">The sequence shown here is derived from an EMBL/GenBank/DDBJ whole genome shotgun (WGS) entry which is preliminary data.</text>
</comment>
<dbReference type="SUPFAM" id="SSF57756">
    <property type="entry name" value="Retrovirus zinc finger-like domains"/>
    <property type="match status" value="1"/>
</dbReference>
<sequence length="501" mass="56602">MFLKGIELLVKQLTEIEERAGSSPAETASDQKSKEKPKITSDVIITRSPFIEAVASTPNPRKKPKKLFSLLDMNINMNSQTSKRADQLEEGEIDEPDSSASNSPPPDNFTPWDEQTFGRYQMRESRPGLGVINGRECCIPTSEEDKENSLINFSEQLKSEIGSRDTHASRNYKLNSNMRFEMFEDYMKSELRIKKLIYILENEALCLFSEQKVKEDKFKVRDIIINRIDVSYNKIMNLNEPKEILEKLKNVKRYELKTTRITARNDLNLLKYQPGKESASDFYDKFQEKVRIFENLPDSEKISEKEKIDYFIQAVSEAVPGIVTVDSIYLETTIKEMPCDQLMNHLLKVEAVKIGKEPKAPTRIFYAESKQSGQGRRICHGCGMEGYFQSACPHLGRKQCYNCLKIGSHLAKDCRKRKSDNGAGDLVVQAPEAKKSKWMSKRGGAIVNHRGRGNQPARAGQGRGNRGQGRGSTGQGGQNRSLGKGGLQPPISLQAIAENYE</sequence>
<gene>
    <name evidence="2" type="ORF">TSAR_002100</name>
</gene>
<accession>A0A232EPE0</accession>
<dbReference type="EMBL" id="NNAY01002944">
    <property type="protein sequence ID" value="OXU20249.1"/>
    <property type="molecule type" value="Genomic_DNA"/>
</dbReference>
<feature type="region of interest" description="Disordered" evidence="1">
    <location>
        <begin position="16"/>
        <end position="41"/>
    </location>
</feature>
<reference evidence="2 3" key="1">
    <citation type="journal article" date="2017" name="Curr. Biol.">
        <title>The Evolution of Venom by Co-option of Single-Copy Genes.</title>
        <authorList>
            <person name="Martinson E.O."/>
            <person name="Mrinalini"/>
            <person name="Kelkar Y.D."/>
            <person name="Chang C.H."/>
            <person name="Werren J.H."/>
        </authorList>
    </citation>
    <scope>NUCLEOTIDE SEQUENCE [LARGE SCALE GENOMIC DNA]</scope>
    <source>
        <strain evidence="2 3">Alberta</strain>
        <tissue evidence="2">Whole body</tissue>
    </source>
</reference>
<evidence type="ECO:0000313" key="2">
    <source>
        <dbReference type="EMBL" id="OXU20249.1"/>
    </source>
</evidence>
<dbReference type="GO" id="GO:0008270">
    <property type="term" value="F:zinc ion binding"/>
    <property type="evidence" value="ECO:0007669"/>
    <property type="project" value="InterPro"/>
</dbReference>
<evidence type="ECO:0000313" key="3">
    <source>
        <dbReference type="Proteomes" id="UP000215335"/>
    </source>
</evidence>
<feature type="region of interest" description="Disordered" evidence="1">
    <location>
        <begin position="415"/>
        <end position="501"/>
    </location>
</feature>
<organism evidence="2 3">
    <name type="scientific">Trichomalopsis sarcophagae</name>
    <dbReference type="NCBI Taxonomy" id="543379"/>
    <lineage>
        <taxon>Eukaryota</taxon>
        <taxon>Metazoa</taxon>
        <taxon>Ecdysozoa</taxon>
        <taxon>Arthropoda</taxon>
        <taxon>Hexapoda</taxon>
        <taxon>Insecta</taxon>
        <taxon>Pterygota</taxon>
        <taxon>Neoptera</taxon>
        <taxon>Endopterygota</taxon>
        <taxon>Hymenoptera</taxon>
        <taxon>Apocrita</taxon>
        <taxon>Proctotrupomorpha</taxon>
        <taxon>Chalcidoidea</taxon>
        <taxon>Pteromalidae</taxon>
        <taxon>Pteromalinae</taxon>
        <taxon>Trichomalopsis</taxon>
    </lineage>
</organism>
<feature type="non-terminal residue" evidence="2">
    <location>
        <position position="501"/>
    </location>
</feature>
<feature type="compositionally biased region" description="Acidic residues" evidence="1">
    <location>
        <begin position="88"/>
        <end position="97"/>
    </location>
</feature>
<dbReference type="InterPro" id="IPR036875">
    <property type="entry name" value="Znf_CCHC_sf"/>
</dbReference>
<dbReference type="Gene3D" id="4.10.60.10">
    <property type="entry name" value="Zinc finger, CCHC-type"/>
    <property type="match status" value="1"/>
</dbReference>
<keyword evidence="3" id="KW-1185">Reference proteome</keyword>
<feature type="compositionally biased region" description="Gly residues" evidence="1">
    <location>
        <begin position="461"/>
        <end position="477"/>
    </location>
</feature>
<dbReference type="OrthoDB" id="7696379at2759"/>
<dbReference type="GO" id="GO:0003676">
    <property type="term" value="F:nucleic acid binding"/>
    <property type="evidence" value="ECO:0007669"/>
    <property type="project" value="InterPro"/>
</dbReference>